<dbReference type="EMBL" id="JAVFKY010000001">
    <property type="protein sequence ID" value="KAK5584724.1"/>
    <property type="molecule type" value="Genomic_DNA"/>
</dbReference>
<dbReference type="Gene3D" id="3.90.650.10">
    <property type="entry name" value="PurM-like C-terminal domain"/>
    <property type="match status" value="1"/>
</dbReference>
<reference evidence="8 9" key="1">
    <citation type="submission" date="2023-11" db="EMBL/GenBank/DDBJ databases">
        <title>Dfirmibasis_genome.</title>
        <authorList>
            <person name="Edelbroek B."/>
            <person name="Kjellin J."/>
            <person name="Jerlstrom-Hultqvist J."/>
            <person name="Soderbom F."/>
        </authorList>
    </citation>
    <scope>NUCLEOTIDE SEQUENCE [LARGE SCALE GENOMIC DNA]</scope>
    <source>
        <strain evidence="8 9">TNS-C-14</strain>
    </source>
</reference>
<protein>
    <recommendedName>
        <fullName evidence="10">Selenide, water dikinase</fullName>
    </recommendedName>
</protein>
<keyword evidence="9" id="KW-1185">Reference proteome</keyword>
<dbReference type="InterPro" id="IPR004536">
    <property type="entry name" value="SPS/SelD"/>
</dbReference>
<dbReference type="GO" id="GO:0005524">
    <property type="term" value="F:ATP binding"/>
    <property type="evidence" value="ECO:0007669"/>
    <property type="project" value="UniProtKB-KW"/>
</dbReference>
<keyword evidence="3" id="KW-0418">Kinase</keyword>
<keyword evidence="2" id="KW-0547">Nucleotide-binding</keyword>
<evidence type="ECO:0000256" key="4">
    <source>
        <dbReference type="ARBA" id="ARBA00022840"/>
    </source>
</evidence>
<dbReference type="Pfam" id="PF00586">
    <property type="entry name" value="AIRS"/>
    <property type="match status" value="1"/>
</dbReference>
<keyword evidence="1" id="KW-0808">Transferase</keyword>
<keyword evidence="5" id="KW-0711">Selenium</keyword>
<evidence type="ECO:0000259" key="6">
    <source>
        <dbReference type="Pfam" id="PF00586"/>
    </source>
</evidence>
<dbReference type="InterPro" id="IPR010918">
    <property type="entry name" value="PurM-like_C_dom"/>
</dbReference>
<evidence type="ECO:0000256" key="2">
    <source>
        <dbReference type="ARBA" id="ARBA00022741"/>
    </source>
</evidence>
<evidence type="ECO:0000256" key="5">
    <source>
        <dbReference type="ARBA" id="ARBA00023266"/>
    </source>
</evidence>
<dbReference type="Proteomes" id="UP001344447">
    <property type="component" value="Unassembled WGS sequence"/>
</dbReference>
<dbReference type="PIRSF" id="PIRSF036407">
    <property type="entry name" value="Selenphspht_syn"/>
    <property type="match status" value="1"/>
</dbReference>
<dbReference type="InterPro" id="IPR016188">
    <property type="entry name" value="PurM-like_N"/>
</dbReference>
<name>A0AAN7U2R4_9MYCE</name>
<gene>
    <name evidence="8" type="ORF">RB653_006340</name>
</gene>
<dbReference type="Pfam" id="PF02769">
    <property type="entry name" value="AIRS_C"/>
    <property type="match status" value="1"/>
</dbReference>
<feature type="domain" description="PurM-like N-terminal" evidence="6">
    <location>
        <begin position="2"/>
        <end position="96"/>
    </location>
</feature>
<dbReference type="InterPro" id="IPR036676">
    <property type="entry name" value="PurM-like_C_sf"/>
</dbReference>
<dbReference type="Gene3D" id="3.30.1330.10">
    <property type="entry name" value="PurM-like, N-terminal domain"/>
    <property type="match status" value="1"/>
</dbReference>
<accession>A0AAN7U2R4</accession>
<evidence type="ECO:0000256" key="1">
    <source>
        <dbReference type="ARBA" id="ARBA00022679"/>
    </source>
</evidence>
<dbReference type="AlphaFoldDB" id="A0AAN7U2R4"/>
<dbReference type="InterPro" id="IPR036921">
    <property type="entry name" value="PurM-like_N_sf"/>
</dbReference>
<dbReference type="FunFam" id="3.90.650.10:FF:000010">
    <property type="entry name" value="Selenide, water dikinase"/>
    <property type="match status" value="1"/>
</dbReference>
<evidence type="ECO:0008006" key="10">
    <source>
        <dbReference type="Google" id="ProtNLM"/>
    </source>
</evidence>
<keyword evidence="4" id="KW-0067">ATP-binding</keyword>
<dbReference type="PANTHER" id="PTHR10256">
    <property type="entry name" value="SELENIDE, WATER DIKINASE"/>
    <property type="match status" value="1"/>
</dbReference>
<dbReference type="GO" id="GO:0005737">
    <property type="term" value="C:cytoplasm"/>
    <property type="evidence" value="ECO:0007669"/>
    <property type="project" value="TreeGrafter"/>
</dbReference>
<dbReference type="SUPFAM" id="SSF55326">
    <property type="entry name" value="PurM N-terminal domain-like"/>
    <property type="match status" value="1"/>
</dbReference>
<comment type="caution">
    <text evidence="8">The sequence shown here is derived from an EMBL/GenBank/DDBJ whole genome shotgun (WGS) entry which is preliminary data.</text>
</comment>
<proteinExistence type="predicted"/>
<sequence>MIQTTDFFFPLVDDPYFQGKIACANVLSDLYSFGIEDCDNMLMLLACSTDMTPEQRQWSSKLMIQGFNDQAICAGSKVSGGQTVKNPWPIVGGVATSILHTNEFIKPVNAKPGDVLVLTKPLGTQVCVNFHQWLSKPERWEKINTITNVQECEEAFNYATLSMARLNRVGARLMKKYDAHAATDVTGFGILGHSTNLAQNQLLPVRFEIHTLPIIKHMKKLEDHLNHPFKLLKGTSAETSGGLLISMTRENAEAFCKEIYEIEKQPAWIIGDVIDQSTQDRSNNTSIILENPNIIEVEPNSNF</sequence>
<evidence type="ECO:0000259" key="7">
    <source>
        <dbReference type="Pfam" id="PF02769"/>
    </source>
</evidence>
<dbReference type="GO" id="GO:0004756">
    <property type="term" value="F:selenide, water dikinase activity"/>
    <property type="evidence" value="ECO:0007669"/>
    <property type="project" value="TreeGrafter"/>
</dbReference>
<dbReference type="PANTHER" id="PTHR10256:SF0">
    <property type="entry name" value="INACTIVE SELENIDE, WATER DIKINASE-LIKE PROTEIN-RELATED"/>
    <property type="match status" value="1"/>
</dbReference>
<evidence type="ECO:0000313" key="8">
    <source>
        <dbReference type="EMBL" id="KAK5584724.1"/>
    </source>
</evidence>
<organism evidence="8 9">
    <name type="scientific">Dictyostelium firmibasis</name>
    <dbReference type="NCBI Taxonomy" id="79012"/>
    <lineage>
        <taxon>Eukaryota</taxon>
        <taxon>Amoebozoa</taxon>
        <taxon>Evosea</taxon>
        <taxon>Eumycetozoa</taxon>
        <taxon>Dictyostelia</taxon>
        <taxon>Dictyosteliales</taxon>
        <taxon>Dictyosteliaceae</taxon>
        <taxon>Dictyostelium</taxon>
    </lineage>
</organism>
<dbReference type="NCBIfam" id="TIGR00476">
    <property type="entry name" value="selD"/>
    <property type="match status" value="1"/>
</dbReference>
<dbReference type="SUPFAM" id="SSF56042">
    <property type="entry name" value="PurM C-terminal domain-like"/>
    <property type="match status" value="1"/>
</dbReference>
<feature type="domain" description="PurM-like C-terminal" evidence="7">
    <location>
        <begin position="111"/>
        <end position="277"/>
    </location>
</feature>
<evidence type="ECO:0000313" key="9">
    <source>
        <dbReference type="Proteomes" id="UP001344447"/>
    </source>
</evidence>
<dbReference type="GO" id="GO:0016260">
    <property type="term" value="P:selenocysteine biosynthetic process"/>
    <property type="evidence" value="ECO:0007669"/>
    <property type="project" value="TreeGrafter"/>
</dbReference>
<dbReference type="CDD" id="cd02195">
    <property type="entry name" value="SelD"/>
    <property type="match status" value="1"/>
</dbReference>
<evidence type="ECO:0000256" key="3">
    <source>
        <dbReference type="ARBA" id="ARBA00022777"/>
    </source>
</evidence>